<dbReference type="Gene3D" id="3.40.50.150">
    <property type="entry name" value="Vaccinia Virus protein VP39"/>
    <property type="match status" value="1"/>
</dbReference>
<evidence type="ECO:0000313" key="2">
    <source>
        <dbReference type="EMBL" id="CAE8591654.1"/>
    </source>
</evidence>
<protein>
    <recommendedName>
        <fullName evidence="1">Methyltransferase FkbM domain-containing protein</fullName>
    </recommendedName>
</protein>
<dbReference type="AlphaFoldDB" id="A0A813LXV6"/>
<reference evidence="3" key="1">
    <citation type="submission" date="2021-02" db="EMBL/GenBank/DDBJ databases">
        <authorList>
            <person name="Dougan E. K."/>
            <person name="Rhodes N."/>
            <person name="Thang M."/>
            <person name="Chan C."/>
        </authorList>
    </citation>
    <scope>NUCLEOTIDE SEQUENCE</scope>
</reference>
<accession>A0A813LXV6</accession>
<evidence type="ECO:0000259" key="1">
    <source>
        <dbReference type="Pfam" id="PF05050"/>
    </source>
</evidence>
<evidence type="ECO:0000313" key="4">
    <source>
        <dbReference type="Proteomes" id="UP000626109"/>
    </source>
</evidence>
<dbReference type="GO" id="GO:0016197">
    <property type="term" value="P:endosomal transport"/>
    <property type="evidence" value="ECO:0007669"/>
    <property type="project" value="TreeGrafter"/>
</dbReference>
<gene>
    <name evidence="2" type="ORF">PGLA1383_LOCUS10321</name>
    <name evidence="3" type="ORF">PGLA2088_LOCUS50198</name>
</gene>
<proteinExistence type="predicted"/>
<keyword evidence="5" id="KW-1185">Reference proteome</keyword>
<dbReference type="PANTHER" id="PTHR34009">
    <property type="entry name" value="PROTEIN STAR"/>
    <property type="match status" value="1"/>
</dbReference>
<evidence type="ECO:0000313" key="3">
    <source>
        <dbReference type="EMBL" id="CAE8740868.1"/>
    </source>
</evidence>
<dbReference type="GO" id="GO:0005789">
    <property type="term" value="C:endoplasmic reticulum membrane"/>
    <property type="evidence" value="ECO:0007669"/>
    <property type="project" value="TreeGrafter"/>
</dbReference>
<dbReference type="GO" id="GO:0005886">
    <property type="term" value="C:plasma membrane"/>
    <property type="evidence" value="ECO:0007669"/>
    <property type="project" value="TreeGrafter"/>
</dbReference>
<dbReference type="Proteomes" id="UP000626109">
    <property type="component" value="Unassembled WGS sequence"/>
</dbReference>
<dbReference type="OrthoDB" id="2154188at2759"/>
<comment type="caution">
    <text evidence="3">The sequence shown here is derived from an EMBL/GenBank/DDBJ whole genome shotgun (WGS) entry which is preliminary data.</text>
</comment>
<dbReference type="GO" id="GO:0005794">
    <property type="term" value="C:Golgi apparatus"/>
    <property type="evidence" value="ECO:0007669"/>
    <property type="project" value="TreeGrafter"/>
</dbReference>
<feature type="domain" description="Methyltransferase FkbM" evidence="1">
    <location>
        <begin position="53"/>
        <end position="212"/>
    </location>
</feature>
<evidence type="ECO:0000313" key="5">
    <source>
        <dbReference type="Proteomes" id="UP000654075"/>
    </source>
</evidence>
<dbReference type="OMA" id="TEYHTIP"/>
<sequence>MLQTSRSSKLADCLGLGEAAHSQTLQFYSQHSEDKILLEQMFCGMRNKTYLEMGALDGVMFSNSKFYEDTMGWSGILIEAQPRNAARLLKNRPKSKNFPMAVCKEGVGHLTFRGSGPVAGVEDDMSDDFKARFHIKDADTRVQVPCKPLSKIVQDADTKHIDFFSLDVEGGELSVLETMDWDVPVCVWLVELDGTDPDKDQSVRQLMAQHGYAEQQVAGIWHPDRQAHHYTGGGDNSVFTHSRLEKCLSGAL</sequence>
<dbReference type="SUPFAM" id="SSF53335">
    <property type="entry name" value="S-adenosyl-L-methionine-dependent methyltransferases"/>
    <property type="match status" value="1"/>
</dbReference>
<dbReference type="InterPro" id="IPR053202">
    <property type="entry name" value="EGF_Rcpt_Signaling_Reg"/>
</dbReference>
<dbReference type="PANTHER" id="PTHR34009:SF2">
    <property type="entry name" value="PROTEIN STAR"/>
    <property type="match status" value="1"/>
</dbReference>
<dbReference type="EMBL" id="CAJNNV010005102">
    <property type="protein sequence ID" value="CAE8591654.1"/>
    <property type="molecule type" value="Genomic_DNA"/>
</dbReference>
<dbReference type="InterPro" id="IPR006342">
    <property type="entry name" value="FkbM_mtfrase"/>
</dbReference>
<dbReference type="Proteomes" id="UP000654075">
    <property type="component" value="Unassembled WGS sequence"/>
</dbReference>
<dbReference type="EMBL" id="CAJNNW010037327">
    <property type="protein sequence ID" value="CAE8740868.1"/>
    <property type="molecule type" value="Genomic_DNA"/>
</dbReference>
<dbReference type="GO" id="GO:0006888">
    <property type="term" value="P:endoplasmic reticulum to Golgi vesicle-mediated transport"/>
    <property type="evidence" value="ECO:0007669"/>
    <property type="project" value="TreeGrafter"/>
</dbReference>
<dbReference type="InterPro" id="IPR029063">
    <property type="entry name" value="SAM-dependent_MTases_sf"/>
</dbReference>
<dbReference type="GO" id="GO:0031902">
    <property type="term" value="C:late endosome membrane"/>
    <property type="evidence" value="ECO:0007669"/>
    <property type="project" value="TreeGrafter"/>
</dbReference>
<organism evidence="3 4">
    <name type="scientific">Polarella glacialis</name>
    <name type="common">Dinoflagellate</name>
    <dbReference type="NCBI Taxonomy" id="89957"/>
    <lineage>
        <taxon>Eukaryota</taxon>
        <taxon>Sar</taxon>
        <taxon>Alveolata</taxon>
        <taxon>Dinophyceae</taxon>
        <taxon>Suessiales</taxon>
        <taxon>Suessiaceae</taxon>
        <taxon>Polarella</taxon>
    </lineage>
</organism>
<name>A0A813LXV6_POLGL</name>
<dbReference type="Pfam" id="PF05050">
    <property type="entry name" value="Methyltransf_21"/>
    <property type="match status" value="1"/>
</dbReference>
<dbReference type="NCBIfam" id="TIGR01444">
    <property type="entry name" value="fkbM_fam"/>
    <property type="match status" value="1"/>
</dbReference>